<feature type="domain" description="Peptidase S8/S53" evidence="9">
    <location>
        <begin position="130"/>
        <end position="562"/>
    </location>
</feature>
<dbReference type="OMA" id="GRIVYCV"/>
<dbReference type="CDD" id="cd02120">
    <property type="entry name" value="PA_subtilisin_like"/>
    <property type="match status" value="1"/>
</dbReference>
<dbReference type="InterPro" id="IPR037045">
    <property type="entry name" value="S8pro/Inhibitor_I9_sf"/>
</dbReference>
<dbReference type="InterPro" id="IPR041469">
    <property type="entry name" value="Subtilisin-like_FN3"/>
</dbReference>
<evidence type="ECO:0000256" key="5">
    <source>
        <dbReference type="ARBA" id="ARBA00022825"/>
    </source>
</evidence>
<sequence>MNSNNVLLLCFCYLSLATFINGANDNERKTYIVYMGELPEEGISTVDEHHNLLQETIGNERIARESKIHSYGRSFNGFVARLLPHEAKSLSQKKGVVSVFPNTVQKLRTTRSWDFIGMPETVERNHQVESETIVAVLDTGIWIKSPSFNDEGYGPPPPKWKGKCAKGANFTGCNRKVIGAQYFNLGGGASDGPISPVDLVGHGTHTSSTAAGVPVRDASLFGLAEGTARGGVPSARIAMYKVCWGVGCDDMDLLAGFDAAIADGVDIISVSIGGPSRRFFEDPMAIGSFHALKRGILTSCSAGNSGPDLQSVENVAPWIMTVAASSIDRQFVSTVKLGEGDTISGVSINTFTPTKQMYPLTNGDRAANSSTANYGNVSACDYGTLSASKVRGNIVFCRGRGQDSTIQELGGVGVIMSADQYTDMASACLIPATTVNVTDGELIDHYINATKAPKAVIDKAVTVNMTAPFIASFSSRGPQVIALNVLKPDVAAPGLDILAAYSQLVSLTGDTSDKRIVEYNILSGTSMACPHAAAAAAYVKTFHPKWSPAAIKSALMTTAKSMKIKPIGLALASGAGQINPRKALDPGLVYDLDVNSYVSFLCKEGYNDTAITAITGDRTSNCSSFPPAKGTDGLNYPSMHLQLVDPTSNNTDISAIFYRTVTYVGEGKTVYRAKVKSPKVLSVTVVPKVLSFTKQHQKRSFKVMVKGNFVRRKSWLMPASLVWSNCRHNVKSPILIYRPPV</sequence>
<dbReference type="FunFam" id="3.40.50.200:FF:000006">
    <property type="entry name" value="Subtilisin-like protease SBT1.5"/>
    <property type="match status" value="1"/>
</dbReference>
<dbReference type="GO" id="GO:0006508">
    <property type="term" value="P:proteolysis"/>
    <property type="evidence" value="ECO:0007669"/>
    <property type="project" value="UniProtKB-KW"/>
</dbReference>
<protein>
    <recommendedName>
        <fullName evidence="14">Subtilisin-like protease SBT4.15</fullName>
    </recommendedName>
</protein>
<dbReference type="EMBL" id="HG739182">
    <property type="protein sequence ID" value="CDP15390.1"/>
    <property type="molecule type" value="Genomic_DNA"/>
</dbReference>
<dbReference type="CDD" id="cd04852">
    <property type="entry name" value="Peptidases_S8_3"/>
    <property type="match status" value="1"/>
</dbReference>
<keyword evidence="13" id="KW-1185">Reference proteome</keyword>
<feature type="domain" description="Inhibitor I9" evidence="10">
    <location>
        <begin position="30"/>
        <end position="107"/>
    </location>
</feature>
<dbReference type="AlphaFoldDB" id="A0A068V3L6"/>
<feature type="active site" description="Charge relay system" evidence="6 7">
    <location>
        <position position="202"/>
    </location>
</feature>
<evidence type="ECO:0000313" key="13">
    <source>
        <dbReference type="Proteomes" id="UP000295252"/>
    </source>
</evidence>
<dbReference type="InterPro" id="IPR034197">
    <property type="entry name" value="Peptidases_S8_3"/>
</dbReference>
<dbReference type="Pfam" id="PF00082">
    <property type="entry name" value="Peptidase_S8"/>
    <property type="match status" value="1"/>
</dbReference>
<keyword evidence="4 7" id="KW-0378">Hydrolase</keyword>
<reference evidence="13" key="1">
    <citation type="journal article" date="2014" name="Science">
        <title>The coffee genome provides insight into the convergent evolution of caffeine biosynthesis.</title>
        <authorList>
            <person name="Denoeud F."/>
            <person name="Carretero-Paulet L."/>
            <person name="Dereeper A."/>
            <person name="Droc G."/>
            <person name="Guyot R."/>
            <person name="Pietrella M."/>
            <person name="Zheng C."/>
            <person name="Alberti A."/>
            <person name="Anthony F."/>
            <person name="Aprea G."/>
            <person name="Aury J.M."/>
            <person name="Bento P."/>
            <person name="Bernard M."/>
            <person name="Bocs S."/>
            <person name="Campa C."/>
            <person name="Cenci A."/>
            <person name="Combes M.C."/>
            <person name="Crouzillat D."/>
            <person name="Da Silva C."/>
            <person name="Daddiego L."/>
            <person name="De Bellis F."/>
            <person name="Dussert S."/>
            <person name="Garsmeur O."/>
            <person name="Gayraud T."/>
            <person name="Guignon V."/>
            <person name="Jahn K."/>
            <person name="Jamilloux V."/>
            <person name="Joet T."/>
            <person name="Labadie K."/>
            <person name="Lan T."/>
            <person name="Leclercq J."/>
            <person name="Lepelley M."/>
            <person name="Leroy T."/>
            <person name="Li L.T."/>
            <person name="Librado P."/>
            <person name="Lopez L."/>
            <person name="Munoz A."/>
            <person name="Noel B."/>
            <person name="Pallavicini A."/>
            <person name="Perrotta G."/>
            <person name="Poncet V."/>
            <person name="Pot D."/>
            <person name="Priyono X."/>
            <person name="Rigoreau M."/>
            <person name="Rouard M."/>
            <person name="Rozas J."/>
            <person name="Tranchant-Dubreuil C."/>
            <person name="VanBuren R."/>
            <person name="Zhang Q."/>
            <person name="Andrade A.C."/>
            <person name="Argout X."/>
            <person name="Bertrand B."/>
            <person name="de Kochko A."/>
            <person name="Graziosi G."/>
            <person name="Henry R.J."/>
            <person name="Jayarama X."/>
            <person name="Ming R."/>
            <person name="Nagai C."/>
            <person name="Rounsley S."/>
            <person name="Sankoff D."/>
            <person name="Giuliano G."/>
            <person name="Albert V.A."/>
            <person name="Wincker P."/>
            <person name="Lashermes P."/>
        </authorList>
    </citation>
    <scope>NUCLEOTIDE SEQUENCE [LARGE SCALE GENOMIC DNA]</scope>
    <source>
        <strain evidence="13">cv. DH200-94</strain>
    </source>
</reference>
<accession>A0A068V3L6</accession>
<dbReference type="InterPro" id="IPR036852">
    <property type="entry name" value="Peptidase_S8/S53_dom_sf"/>
</dbReference>
<feature type="signal peptide" evidence="8">
    <location>
        <begin position="1"/>
        <end position="22"/>
    </location>
</feature>
<dbReference type="InterPro" id="IPR045051">
    <property type="entry name" value="SBT"/>
</dbReference>
<keyword evidence="3 8" id="KW-0732">Signal</keyword>
<dbReference type="PROSITE" id="PS51892">
    <property type="entry name" value="SUBTILASE"/>
    <property type="match status" value="1"/>
</dbReference>
<dbReference type="PROSITE" id="PS00138">
    <property type="entry name" value="SUBTILASE_SER"/>
    <property type="match status" value="1"/>
</dbReference>
<dbReference type="PRINTS" id="PR00723">
    <property type="entry name" value="SUBTILISIN"/>
</dbReference>
<evidence type="ECO:0000256" key="2">
    <source>
        <dbReference type="ARBA" id="ARBA00022670"/>
    </source>
</evidence>
<name>A0A068V3L6_COFCA</name>
<organism evidence="12 13">
    <name type="scientific">Coffea canephora</name>
    <name type="common">Robusta coffee</name>
    <dbReference type="NCBI Taxonomy" id="49390"/>
    <lineage>
        <taxon>Eukaryota</taxon>
        <taxon>Viridiplantae</taxon>
        <taxon>Streptophyta</taxon>
        <taxon>Embryophyta</taxon>
        <taxon>Tracheophyta</taxon>
        <taxon>Spermatophyta</taxon>
        <taxon>Magnoliopsida</taxon>
        <taxon>eudicotyledons</taxon>
        <taxon>Gunneridae</taxon>
        <taxon>Pentapetalae</taxon>
        <taxon>asterids</taxon>
        <taxon>lamiids</taxon>
        <taxon>Gentianales</taxon>
        <taxon>Rubiaceae</taxon>
        <taxon>Ixoroideae</taxon>
        <taxon>Gardenieae complex</taxon>
        <taxon>Bertiereae - Coffeeae clade</taxon>
        <taxon>Coffeeae</taxon>
        <taxon>Coffea</taxon>
    </lineage>
</organism>
<dbReference type="Gene3D" id="3.30.70.80">
    <property type="entry name" value="Peptidase S8 propeptide/proteinase inhibitor I9"/>
    <property type="match status" value="1"/>
</dbReference>
<evidence type="ECO:0008006" key="14">
    <source>
        <dbReference type="Google" id="ProtNLM"/>
    </source>
</evidence>
<dbReference type="Gramene" id="CDP15390">
    <property type="protein sequence ID" value="CDP15390"/>
    <property type="gene ID" value="GSCOC_T00043105001"/>
</dbReference>
<comment type="similarity">
    <text evidence="1 7">Belongs to the peptidase S8 family.</text>
</comment>
<evidence type="ECO:0000256" key="3">
    <source>
        <dbReference type="ARBA" id="ARBA00022729"/>
    </source>
</evidence>
<evidence type="ECO:0000256" key="7">
    <source>
        <dbReference type="PROSITE-ProRule" id="PRU01240"/>
    </source>
</evidence>
<dbReference type="FunCoup" id="A0A068V3L6">
    <property type="interactions" value="21"/>
</dbReference>
<dbReference type="Pfam" id="PF17766">
    <property type="entry name" value="fn3_6"/>
    <property type="match status" value="1"/>
</dbReference>
<dbReference type="Gene3D" id="2.60.40.2310">
    <property type="match status" value="1"/>
</dbReference>
<dbReference type="SUPFAM" id="SSF52743">
    <property type="entry name" value="Subtilisin-like"/>
    <property type="match status" value="1"/>
</dbReference>
<gene>
    <name evidence="12" type="ORF">GSCOC_T00043105001</name>
</gene>
<evidence type="ECO:0000256" key="6">
    <source>
        <dbReference type="PIRSR" id="PIRSR615500-1"/>
    </source>
</evidence>
<keyword evidence="2 7" id="KW-0645">Protease</keyword>
<evidence type="ECO:0000256" key="4">
    <source>
        <dbReference type="ARBA" id="ARBA00022801"/>
    </source>
</evidence>
<evidence type="ECO:0000259" key="11">
    <source>
        <dbReference type="Pfam" id="PF17766"/>
    </source>
</evidence>
<evidence type="ECO:0000313" key="12">
    <source>
        <dbReference type="EMBL" id="CDP15390.1"/>
    </source>
</evidence>
<dbReference type="Gene3D" id="3.40.50.200">
    <property type="entry name" value="Peptidase S8/S53 domain"/>
    <property type="match status" value="1"/>
</dbReference>
<keyword evidence="5 7" id="KW-0720">Serine protease</keyword>
<evidence type="ECO:0000256" key="8">
    <source>
        <dbReference type="SAM" id="SignalP"/>
    </source>
</evidence>
<dbReference type="GO" id="GO:0004252">
    <property type="term" value="F:serine-type endopeptidase activity"/>
    <property type="evidence" value="ECO:0007669"/>
    <property type="project" value="UniProtKB-UniRule"/>
</dbReference>
<proteinExistence type="inferred from homology"/>
<dbReference type="PhylomeDB" id="A0A068V3L6"/>
<dbReference type="OrthoDB" id="206201at2759"/>
<feature type="domain" description="Subtilisin-like protease fibronectin type-III" evidence="11">
    <location>
        <begin position="634"/>
        <end position="736"/>
    </location>
</feature>
<dbReference type="Proteomes" id="UP000295252">
    <property type="component" value="Chromosome VIII"/>
</dbReference>
<dbReference type="Gene3D" id="3.50.30.30">
    <property type="match status" value="1"/>
</dbReference>
<feature type="active site" description="Charge relay system" evidence="6 7">
    <location>
        <position position="526"/>
    </location>
</feature>
<dbReference type="InterPro" id="IPR000209">
    <property type="entry name" value="Peptidase_S8/S53_dom"/>
</dbReference>
<evidence type="ECO:0000256" key="1">
    <source>
        <dbReference type="ARBA" id="ARBA00011073"/>
    </source>
</evidence>
<evidence type="ECO:0000259" key="10">
    <source>
        <dbReference type="Pfam" id="PF05922"/>
    </source>
</evidence>
<dbReference type="Pfam" id="PF05922">
    <property type="entry name" value="Inhibitor_I9"/>
    <property type="match status" value="1"/>
</dbReference>
<evidence type="ECO:0000259" key="9">
    <source>
        <dbReference type="Pfam" id="PF00082"/>
    </source>
</evidence>
<dbReference type="STRING" id="49390.A0A068V3L6"/>
<feature type="active site" description="Charge relay system" evidence="6 7">
    <location>
        <position position="138"/>
    </location>
</feature>
<dbReference type="InterPro" id="IPR010259">
    <property type="entry name" value="S8pro/Inhibitor_I9"/>
</dbReference>
<dbReference type="InterPro" id="IPR023828">
    <property type="entry name" value="Peptidase_S8_Ser-AS"/>
</dbReference>
<dbReference type="PANTHER" id="PTHR10795">
    <property type="entry name" value="PROPROTEIN CONVERTASE SUBTILISIN/KEXIN"/>
    <property type="match status" value="1"/>
</dbReference>
<dbReference type="InterPro" id="IPR015500">
    <property type="entry name" value="Peptidase_S8_subtilisin-rel"/>
</dbReference>
<feature type="chain" id="PRO_5001655391" description="Subtilisin-like protease SBT4.15" evidence="8">
    <location>
        <begin position="23"/>
        <end position="741"/>
    </location>
</feature>
<dbReference type="InParanoid" id="A0A068V3L6"/>
<dbReference type="MEROPS" id="S08.A13"/>